<comment type="caution">
    <text evidence="2">The sequence shown here is derived from an EMBL/GenBank/DDBJ whole genome shotgun (WGS) entry which is preliminary data.</text>
</comment>
<dbReference type="EMBL" id="VSSQ01021516">
    <property type="protein sequence ID" value="MPM67148.1"/>
    <property type="molecule type" value="Genomic_DNA"/>
</dbReference>
<name>A0A645BPU8_9ZZZZ</name>
<reference evidence="2" key="1">
    <citation type="submission" date="2019-08" db="EMBL/GenBank/DDBJ databases">
        <authorList>
            <person name="Kucharzyk K."/>
            <person name="Murdoch R.W."/>
            <person name="Higgins S."/>
            <person name="Loffler F."/>
        </authorList>
    </citation>
    <scope>NUCLEOTIDE SEQUENCE</scope>
</reference>
<protein>
    <recommendedName>
        <fullName evidence="3">Stage 0 sporulation protein J</fullName>
    </recommendedName>
</protein>
<organism evidence="2">
    <name type="scientific">bioreactor metagenome</name>
    <dbReference type="NCBI Taxonomy" id="1076179"/>
    <lineage>
        <taxon>unclassified sequences</taxon>
        <taxon>metagenomes</taxon>
        <taxon>ecological metagenomes</taxon>
    </lineage>
</organism>
<dbReference type="AlphaFoldDB" id="A0A645BPU8"/>
<proteinExistence type="predicted"/>
<evidence type="ECO:0008006" key="3">
    <source>
        <dbReference type="Google" id="ProtNLM"/>
    </source>
</evidence>
<feature type="region of interest" description="Disordered" evidence="1">
    <location>
        <begin position="1"/>
        <end position="25"/>
    </location>
</feature>
<accession>A0A645BPU8</accession>
<evidence type="ECO:0000256" key="1">
    <source>
        <dbReference type="SAM" id="MobiDB-lite"/>
    </source>
</evidence>
<sequence>MTVRQLEEAAKKPEKDKAPEPPKKPAVDYAMHLEKRLGRELGRKVRVRSKKIEIEYYGNEDLDALLARLGLPVEEA</sequence>
<gene>
    <name evidence="2" type="ORF">SDC9_114065</name>
</gene>
<evidence type="ECO:0000313" key="2">
    <source>
        <dbReference type="EMBL" id="MPM67148.1"/>
    </source>
</evidence>